<proteinExistence type="predicted"/>
<name>A0A1H6B5K3_9ACTN</name>
<dbReference type="OrthoDB" id="3483217at2"/>
<keyword evidence="2" id="KW-1185">Reference proteome</keyword>
<dbReference type="AlphaFoldDB" id="A0A1H6B5K3"/>
<accession>A0A1H6B5K3</accession>
<dbReference type="EMBL" id="FNVO01000006">
    <property type="protein sequence ID" value="SEG55902.1"/>
    <property type="molecule type" value="Genomic_DNA"/>
</dbReference>
<gene>
    <name evidence="1" type="ORF">SAMN04489712_106269</name>
</gene>
<dbReference type="Proteomes" id="UP000236723">
    <property type="component" value="Unassembled WGS sequence"/>
</dbReference>
<evidence type="ECO:0000313" key="2">
    <source>
        <dbReference type="Proteomes" id="UP000236723"/>
    </source>
</evidence>
<protein>
    <submittedName>
        <fullName evidence="1">Uncharacterized protein</fullName>
    </submittedName>
</protein>
<organism evidence="1 2">
    <name type="scientific">Thermomonospora echinospora</name>
    <dbReference type="NCBI Taxonomy" id="1992"/>
    <lineage>
        <taxon>Bacteria</taxon>
        <taxon>Bacillati</taxon>
        <taxon>Actinomycetota</taxon>
        <taxon>Actinomycetes</taxon>
        <taxon>Streptosporangiales</taxon>
        <taxon>Thermomonosporaceae</taxon>
        <taxon>Thermomonospora</taxon>
    </lineage>
</organism>
<reference evidence="2" key="1">
    <citation type="submission" date="2016-10" db="EMBL/GenBank/DDBJ databases">
        <authorList>
            <person name="Varghese N."/>
            <person name="Submissions S."/>
        </authorList>
    </citation>
    <scope>NUCLEOTIDE SEQUENCE [LARGE SCALE GENOMIC DNA]</scope>
    <source>
        <strain evidence="2">DSM 43163</strain>
    </source>
</reference>
<dbReference type="RefSeq" id="WP_103938770.1">
    <property type="nucleotide sequence ID" value="NZ_FNVO01000006.1"/>
</dbReference>
<evidence type="ECO:0000313" key="1">
    <source>
        <dbReference type="EMBL" id="SEG55902.1"/>
    </source>
</evidence>
<sequence length="73" mass="7846">MTDPNGKSHIAHASLDGPAERTLIEPWLTEYAGLMTNAYPDERPRAAAETHRLATVTALDPQPTPPARTVLAA</sequence>